<gene>
    <name evidence="3" type="ORF">Mame_01095</name>
    <name evidence="4" type="ORF">Mame_01501</name>
    <name evidence="5" type="ORF">Mame_01751</name>
    <name evidence="6" type="ORF">Mame_02509</name>
    <name evidence="7" type="ORF">Mame_02661</name>
    <name evidence="8" type="ORF">Mame_03134</name>
    <name evidence="9" type="ORF">Mame_03757</name>
</gene>
<dbReference type="PANTHER" id="PTHR33055">
    <property type="entry name" value="TRANSPOSASE FOR INSERTION SEQUENCE ELEMENT IS1111A"/>
    <property type="match status" value="1"/>
</dbReference>
<keyword evidence="10" id="KW-1185">Reference proteome</keyword>
<dbReference type="KEGG" id="mmed:Mame_01095"/>
<dbReference type="EMBL" id="CP020330">
    <property type="protein sequence ID" value="AQZ52446.1"/>
    <property type="molecule type" value="Genomic_DNA"/>
</dbReference>
<evidence type="ECO:0000313" key="8">
    <source>
        <dbReference type="EMBL" id="AQZ52446.1"/>
    </source>
</evidence>
<sequence length="311" mass="34156">MVVLHHPPHICLGCDVAKDTIAVSCGGPATVIANRSRDIRRFLRNCEADLVICEPTGGYETVLIEECLRRGLAVHRADTRRLKAFIRSRGRVGKSDAIDAREMVAYGMERWASLSLWQAENPEEARLKALVRRRADLVAIRVAEQNRAMAPGGRELAVTFKAMLAAINRQIALLDKEIRMLMRSEAFAARASIAMAMTGIAETTAAALIATMPELGTLDRKKAAALAGLAPHPNESGNKIGYRRMRGGRPVMRTILFMPAMQAARGRGEFAAFYKRLVEAGKKPIVAIAAVMRKIVVTLNARFTEKVIQQS</sequence>
<dbReference type="KEGG" id="mmed:Mame_01751"/>
<evidence type="ECO:0000313" key="7">
    <source>
        <dbReference type="EMBL" id="AQZ51987.1"/>
    </source>
</evidence>
<evidence type="ECO:0000259" key="1">
    <source>
        <dbReference type="Pfam" id="PF01548"/>
    </source>
</evidence>
<evidence type="ECO:0000313" key="3">
    <source>
        <dbReference type="EMBL" id="AQZ50466.1"/>
    </source>
</evidence>
<dbReference type="EMBL" id="CP020330">
    <property type="protein sequence ID" value="AQZ50466.1"/>
    <property type="molecule type" value="Genomic_DNA"/>
</dbReference>
<dbReference type="Pfam" id="PF01548">
    <property type="entry name" value="DEDD_Tnp_IS110"/>
    <property type="match status" value="1"/>
</dbReference>
<dbReference type="RefSeq" id="WP_079920699.1">
    <property type="nucleotide sequence ID" value="NZ_CP020330.1"/>
</dbReference>
<dbReference type="PANTHER" id="PTHR33055:SF13">
    <property type="entry name" value="TRANSPOSASE"/>
    <property type="match status" value="1"/>
</dbReference>
<dbReference type="EMBL" id="CP020330">
    <property type="protein sequence ID" value="AQZ50860.1"/>
    <property type="molecule type" value="Genomic_DNA"/>
</dbReference>
<dbReference type="KEGG" id="mmed:Mame_03134"/>
<evidence type="ECO:0000313" key="10">
    <source>
        <dbReference type="Proteomes" id="UP000191135"/>
    </source>
</evidence>
<evidence type="ECO:0000313" key="5">
    <source>
        <dbReference type="EMBL" id="AQZ51097.1"/>
    </source>
</evidence>
<dbReference type="NCBIfam" id="NF033542">
    <property type="entry name" value="transpos_IS110"/>
    <property type="match status" value="1"/>
</dbReference>
<dbReference type="Pfam" id="PF02371">
    <property type="entry name" value="Transposase_20"/>
    <property type="match status" value="1"/>
</dbReference>
<dbReference type="eggNOG" id="COG3547">
    <property type="taxonomic scope" value="Bacteria"/>
</dbReference>
<dbReference type="EMBL" id="CP020330">
    <property type="protein sequence ID" value="AQZ53060.1"/>
    <property type="molecule type" value="Genomic_DNA"/>
</dbReference>
<dbReference type="GO" id="GO:0003677">
    <property type="term" value="F:DNA binding"/>
    <property type="evidence" value="ECO:0007669"/>
    <property type="project" value="InterPro"/>
</dbReference>
<name>A0A1U9Z2C6_9HYPH</name>
<dbReference type="AlphaFoldDB" id="A0A1U9Z2C6"/>
<dbReference type="GO" id="GO:0006313">
    <property type="term" value="P:DNA transposition"/>
    <property type="evidence" value="ECO:0007669"/>
    <property type="project" value="InterPro"/>
</dbReference>
<dbReference type="InterPro" id="IPR002525">
    <property type="entry name" value="Transp_IS110-like_N"/>
</dbReference>
<dbReference type="InterPro" id="IPR003346">
    <property type="entry name" value="Transposase_20"/>
</dbReference>
<evidence type="ECO:0000259" key="2">
    <source>
        <dbReference type="Pfam" id="PF02371"/>
    </source>
</evidence>
<proteinExistence type="predicted"/>
<dbReference type="KEGG" id="mmed:Mame_02661"/>
<evidence type="ECO:0000313" key="9">
    <source>
        <dbReference type="EMBL" id="AQZ53060.1"/>
    </source>
</evidence>
<dbReference type="Proteomes" id="UP000191135">
    <property type="component" value="Chromosome"/>
</dbReference>
<feature type="domain" description="Transposase IS110-like N-terminal" evidence="1">
    <location>
        <begin position="37"/>
        <end position="148"/>
    </location>
</feature>
<dbReference type="KEGG" id="mmed:Mame_03757"/>
<dbReference type="EMBL" id="CP020330">
    <property type="protein sequence ID" value="AQZ51097.1"/>
    <property type="molecule type" value="Genomic_DNA"/>
</dbReference>
<dbReference type="EMBL" id="CP020330">
    <property type="protein sequence ID" value="AQZ51987.1"/>
    <property type="molecule type" value="Genomic_DNA"/>
</dbReference>
<evidence type="ECO:0000313" key="4">
    <source>
        <dbReference type="EMBL" id="AQZ50860.1"/>
    </source>
</evidence>
<protein>
    <submittedName>
        <fullName evidence="6">Transposase IS116/IS110/IS902 family protein</fullName>
    </submittedName>
</protein>
<feature type="domain" description="Transposase IS116/IS110/IS902 C-terminal" evidence="2">
    <location>
        <begin position="192"/>
        <end position="275"/>
    </location>
</feature>
<dbReference type="InterPro" id="IPR047650">
    <property type="entry name" value="Transpos_IS110"/>
</dbReference>
<organism evidence="6 10">
    <name type="scientific">Martelella mediterranea DSM 17316</name>
    <dbReference type="NCBI Taxonomy" id="1122214"/>
    <lineage>
        <taxon>Bacteria</taxon>
        <taxon>Pseudomonadati</taxon>
        <taxon>Pseudomonadota</taxon>
        <taxon>Alphaproteobacteria</taxon>
        <taxon>Hyphomicrobiales</taxon>
        <taxon>Aurantimonadaceae</taxon>
        <taxon>Martelella</taxon>
    </lineage>
</organism>
<dbReference type="EMBL" id="CP020330">
    <property type="protein sequence ID" value="AQZ51836.1"/>
    <property type="molecule type" value="Genomic_DNA"/>
</dbReference>
<reference evidence="6 10" key="1">
    <citation type="submission" date="2017-03" db="EMBL/GenBank/DDBJ databases">
        <title>Foreign affairs: Plasmid Transfer between Roseobacters and Rhizobia.</title>
        <authorList>
            <person name="Bartling P."/>
            <person name="Bunk B."/>
            <person name="Overmann J."/>
            <person name="Brinkmann H."/>
            <person name="Petersen J."/>
        </authorList>
    </citation>
    <scope>NUCLEOTIDE SEQUENCE [LARGE SCALE GENOMIC DNA]</scope>
    <source>
        <strain evidence="6 10">MACL11</strain>
    </source>
</reference>
<dbReference type="GO" id="GO:0004803">
    <property type="term" value="F:transposase activity"/>
    <property type="evidence" value="ECO:0007669"/>
    <property type="project" value="InterPro"/>
</dbReference>
<dbReference type="KEGG" id="mmed:Mame_01501"/>
<accession>A0A1U9Z2C6</accession>
<dbReference type="KEGG" id="mmed:Mame_02509"/>
<evidence type="ECO:0000313" key="6">
    <source>
        <dbReference type="EMBL" id="AQZ51836.1"/>
    </source>
</evidence>